<sequence length="377" mass="44023">MFFYILLLFIIVLNSFIFFKGTNNKNKKIYLIWMFLPVFIISAFRGPFIGNDTHSYLNLFNSVSHQDFLYFTKANIYYEKGFIFLNTIISSITDSSQAILIVTSFITIGLIFLFIYRHSANVWLSVYLFITLMFYYNSMNVLRQYLAMAIVLSSLGFVVKRKLVPFLILVILASFIHTSAIFFIIVYIFPKLKVSYKSLVIISLCSVAFFYFLFPLIDLITGRFIQYQVYISRYFGSNNLGNILKTGVYFLIFLTGILFAYNNMSNSREPMTSKVNSIRKNNDFIEIHSRRLYTFTLLTAVILSLLSIRMSILERLADYFTIVSVVYLPNVIQNINNKRVAMRVTIAVVLISLIYNIVILTLRPEWYQVTPYSFFFQ</sequence>
<feature type="transmembrane region" description="Helical" evidence="1">
    <location>
        <begin position="98"/>
        <end position="115"/>
    </location>
</feature>
<evidence type="ECO:0000256" key="1">
    <source>
        <dbReference type="SAM" id="Phobius"/>
    </source>
</evidence>
<feature type="transmembrane region" description="Helical" evidence="1">
    <location>
        <begin position="166"/>
        <end position="189"/>
    </location>
</feature>
<keyword evidence="1" id="KW-0472">Membrane</keyword>
<reference evidence="2 3" key="1">
    <citation type="submission" date="2016-10" db="EMBL/GenBank/DDBJ databases">
        <authorList>
            <person name="Varghese N."/>
            <person name="Submissions S."/>
        </authorList>
    </citation>
    <scope>NUCLEOTIDE SEQUENCE [LARGE SCALE GENOMIC DNA]</scope>
    <source>
        <strain evidence="2 3">DSM 13796</strain>
    </source>
</reference>
<organism evidence="2 3">
    <name type="scientific">Priestia endophytica DSM 13796</name>
    <dbReference type="NCBI Taxonomy" id="1121089"/>
    <lineage>
        <taxon>Bacteria</taxon>
        <taxon>Bacillati</taxon>
        <taxon>Bacillota</taxon>
        <taxon>Bacilli</taxon>
        <taxon>Bacillales</taxon>
        <taxon>Bacillaceae</taxon>
        <taxon>Priestia</taxon>
    </lineage>
</organism>
<protein>
    <submittedName>
        <fullName evidence="2">EpsG family protein</fullName>
    </submittedName>
</protein>
<name>A0A1I5V8H0_9BACI</name>
<feature type="transmembrane region" description="Helical" evidence="1">
    <location>
        <begin position="340"/>
        <end position="362"/>
    </location>
</feature>
<proteinExistence type="predicted"/>
<feature type="transmembrane region" description="Helical" evidence="1">
    <location>
        <begin position="242"/>
        <end position="261"/>
    </location>
</feature>
<feature type="transmembrane region" description="Helical" evidence="1">
    <location>
        <begin position="142"/>
        <end position="159"/>
    </location>
</feature>
<dbReference type="RefSeq" id="WP_061801589.1">
    <property type="nucleotide sequence ID" value="NZ_FOXX01000001.1"/>
</dbReference>
<accession>A0A1I5V8H0</accession>
<dbReference type="Pfam" id="PF14897">
    <property type="entry name" value="EpsG"/>
    <property type="match status" value="1"/>
</dbReference>
<keyword evidence="1" id="KW-0812">Transmembrane</keyword>
<comment type="caution">
    <text evidence="2">The sequence shown here is derived from an EMBL/GenBank/DDBJ whole genome shotgun (WGS) entry which is preliminary data.</text>
</comment>
<evidence type="ECO:0000313" key="2">
    <source>
        <dbReference type="EMBL" id="SFQ03701.1"/>
    </source>
</evidence>
<keyword evidence="3" id="KW-1185">Reference proteome</keyword>
<feature type="transmembrane region" description="Helical" evidence="1">
    <location>
        <begin position="29"/>
        <end position="49"/>
    </location>
</feature>
<dbReference type="EMBL" id="FOXX01000001">
    <property type="protein sequence ID" value="SFQ03701.1"/>
    <property type="molecule type" value="Genomic_DNA"/>
</dbReference>
<dbReference type="Proteomes" id="UP000182762">
    <property type="component" value="Unassembled WGS sequence"/>
</dbReference>
<keyword evidence="1" id="KW-1133">Transmembrane helix</keyword>
<feature type="transmembrane region" description="Helical" evidence="1">
    <location>
        <begin position="292"/>
        <end position="312"/>
    </location>
</feature>
<feature type="transmembrane region" description="Helical" evidence="1">
    <location>
        <begin position="6"/>
        <end position="22"/>
    </location>
</feature>
<feature type="transmembrane region" description="Helical" evidence="1">
    <location>
        <begin position="201"/>
        <end position="221"/>
    </location>
</feature>
<dbReference type="GeneID" id="93708787"/>
<dbReference type="InterPro" id="IPR049458">
    <property type="entry name" value="EpsG-like"/>
</dbReference>
<evidence type="ECO:0000313" key="3">
    <source>
        <dbReference type="Proteomes" id="UP000182762"/>
    </source>
</evidence>
<gene>
    <name evidence="2" type="ORF">SAMN02745910_00006</name>
</gene>